<dbReference type="SUPFAM" id="SSF55811">
    <property type="entry name" value="Nudix"/>
    <property type="match status" value="1"/>
</dbReference>
<dbReference type="PRINTS" id="PR00502">
    <property type="entry name" value="NUDIXFAMILY"/>
</dbReference>
<evidence type="ECO:0000256" key="2">
    <source>
        <dbReference type="ARBA" id="ARBA00022801"/>
    </source>
</evidence>
<proteinExistence type="inferred from homology"/>
<dbReference type="STRING" id="1637975.AN957_05990"/>
<dbReference type="InterPro" id="IPR020476">
    <property type="entry name" value="Nudix_hydrolase"/>
</dbReference>
<dbReference type="PROSITE" id="PS00893">
    <property type="entry name" value="NUDIX_BOX"/>
    <property type="match status" value="1"/>
</dbReference>
<dbReference type="PATRIC" id="fig|1637975.4.peg.883"/>
<evidence type="ECO:0000256" key="3">
    <source>
        <dbReference type="RuleBase" id="RU003476"/>
    </source>
</evidence>
<protein>
    <recommendedName>
        <fullName evidence="4">Nudix hydrolase domain-containing protein</fullName>
    </recommendedName>
</protein>
<evidence type="ECO:0000313" key="6">
    <source>
        <dbReference type="Proteomes" id="UP000050996"/>
    </source>
</evidence>
<gene>
    <name evidence="5" type="ORF">AN957_05990</name>
</gene>
<dbReference type="InterPro" id="IPR000086">
    <property type="entry name" value="NUDIX_hydrolase_dom"/>
</dbReference>
<keyword evidence="2 3" id="KW-0378">Hydrolase</keyword>
<keyword evidence="6" id="KW-1185">Reference proteome</keyword>
<dbReference type="InterPro" id="IPR015797">
    <property type="entry name" value="NUDIX_hydrolase-like_dom_sf"/>
</dbReference>
<dbReference type="Pfam" id="PF00293">
    <property type="entry name" value="NUDIX"/>
    <property type="match status" value="1"/>
</dbReference>
<dbReference type="InterPro" id="IPR014078">
    <property type="entry name" value="Nudix_YtkD"/>
</dbReference>
<comment type="similarity">
    <text evidence="3">Belongs to the Nudix hydrolase family.</text>
</comment>
<feature type="domain" description="Nudix hydrolase" evidence="4">
    <location>
        <begin position="13"/>
        <end position="138"/>
    </location>
</feature>
<dbReference type="PANTHER" id="PTHR43046">
    <property type="entry name" value="GDP-MANNOSE MANNOSYL HYDROLASE"/>
    <property type="match status" value="1"/>
</dbReference>
<dbReference type="Gene3D" id="3.90.79.10">
    <property type="entry name" value="Nucleoside Triphosphate Pyrophosphohydrolase"/>
    <property type="match status" value="1"/>
</dbReference>
<dbReference type="EMBL" id="LJIX01000006">
    <property type="protein sequence ID" value="KQL18187.1"/>
    <property type="molecule type" value="Genomic_DNA"/>
</dbReference>
<evidence type="ECO:0000313" key="5">
    <source>
        <dbReference type="EMBL" id="KQL18187.1"/>
    </source>
</evidence>
<evidence type="ECO:0000256" key="1">
    <source>
        <dbReference type="ARBA" id="ARBA00001946"/>
    </source>
</evidence>
<accession>A0A0Q3VGA7</accession>
<dbReference type="PROSITE" id="PS51462">
    <property type="entry name" value="NUDIX"/>
    <property type="match status" value="1"/>
</dbReference>
<organism evidence="5 6">
    <name type="scientific">Cytobacillus solani</name>
    <dbReference type="NCBI Taxonomy" id="1637975"/>
    <lineage>
        <taxon>Bacteria</taxon>
        <taxon>Bacillati</taxon>
        <taxon>Bacillota</taxon>
        <taxon>Bacilli</taxon>
        <taxon>Bacillales</taxon>
        <taxon>Bacillaceae</taxon>
        <taxon>Cytobacillus</taxon>
    </lineage>
</organism>
<evidence type="ECO:0000259" key="4">
    <source>
        <dbReference type="PROSITE" id="PS51462"/>
    </source>
</evidence>
<dbReference type="InterPro" id="IPR020084">
    <property type="entry name" value="NUDIX_hydrolase_CS"/>
</dbReference>
<dbReference type="CDD" id="cd04665">
    <property type="entry name" value="NUDIX_RppH"/>
    <property type="match status" value="1"/>
</dbReference>
<comment type="caution">
    <text evidence="5">The sequence shown here is derived from an EMBL/GenBank/DDBJ whole genome shotgun (WGS) entry which is preliminary data.</text>
</comment>
<sequence>MKIEYYESGSVNEIELKFAVISAIYEGKWVYVRHKERKTWEIAGGHREQGETIEETAKRELFEETGCIDVDLTPICDYSMDDSVTKTFGRLYLGRIKEIGRLPVSEIDELKLFDGLPNNLTYSEIQPKLFEKTLAFIQNCEAIHLK</sequence>
<reference evidence="5 6" key="1">
    <citation type="submission" date="2015-09" db="EMBL/GenBank/DDBJ databases">
        <title>Genome sequencing project for genomic taxonomy and phylogenomics of Bacillus-like bacteria.</title>
        <authorList>
            <person name="Liu B."/>
            <person name="Wang J."/>
            <person name="Zhu Y."/>
            <person name="Liu G."/>
            <person name="Chen Q."/>
            <person name="Chen Z."/>
            <person name="Lan J."/>
            <person name="Che J."/>
            <person name="Ge C."/>
            <person name="Shi H."/>
            <person name="Pan Z."/>
            <person name="Liu X."/>
        </authorList>
    </citation>
    <scope>NUCLEOTIDE SEQUENCE [LARGE SCALE GENOMIC DNA]</scope>
    <source>
        <strain evidence="5 6">FJAT-18043</strain>
    </source>
</reference>
<name>A0A0Q3VGA7_9BACI</name>
<dbReference type="AlphaFoldDB" id="A0A0Q3VGA7"/>
<dbReference type="PANTHER" id="PTHR43046:SF14">
    <property type="entry name" value="MUTT_NUDIX FAMILY PROTEIN"/>
    <property type="match status" value="1"/>
</dbReference>
<dbReference type="Proteomes" id="UP000050996">
    <property type="component" value="Unassembled WGS sequence"/>
</dbReference>
<comment type="cofactor">
    <cofactor evidence="1">
        <name>Mg(2+)</name>
        <dbReference type="ChEBI" id="CHEBI:18420"/>
    </cofactor>
</comment>
<dbReference type="GO" id="GO:0016787">
    <property type="term" value="F:hydrolase activity"/>
    <property type="evidence" value="ECO:0007669"/>
    <property type="project" value="UniProtKB-KW"/>
</dbReference>
<dbReference type="RefSeq" id="WP_053474654.1">
    <property type="nucleotide sequence ID" value="NZ_CP085712.1"/>
</dbReference>